<dbReference type="InterPro" id="IPR014825">
    <property type="entry name" value="DNA_alkylation"/>
</dbReference>
<dbReference type="Gene3D" id="1.25.40.290">
    <property type="entry name" value="ARM repeat domains"/>
    <property type="match status" value="1"/>
</dbReference>
<dbReference type="Pfam" id="PF08713">
    <property type="entry name" value="DNA_alkylation"/>
    <property type="match status" value="1"/>
</dbReference>
<gene>
    <name evidence="1" type="ORF">SCARUB_01850</name>
</gene>
<protein>
    <submittedName>
        <fullName evidence="1">DNA alkylation repair enzyme</fullName>
    </submittedName>
</protein>
<sequence length="266" mass="30808">MRKGYNSRASIPTNFLAKLNNGLDETITLSEWLAVDQGILLSKIFDEFNLGKPSEEITSLIRKRTKVGIMVIMKSIGKELWNLIETEGEWLYKSLKSHRSDIVREWSACAMMANEKLELKERLDYAKAYAIDNNINVREIAWYSIRPFVRKELKKAIEYFQSWVNDSHEGIRRCAIECTRPNGVWCTHIKEIQQNPDICLSLLSAVNSDESSYVRKSVGNWLNDESKHKSKWVIELCNIWLGNSKSQETEWIVNHGLRTLRKNGVV</sequence>
<dbReference type="SUPFAM" id="SSF48371">
    <property type="entry name" value="ARM repeat"/>
    <property type="match status" value="1"/>
</dbReference>
<comment type="caution">
    <text evidence="1">The sequence shown here is derived from an EMBL/GenBank/DDBJ whole genome shotgun (WGS) entry which is preliminary data.</text>
</comment>
<proteinExistence type="predicted"/>
<dbReference type="InterPro" id="IPR016024">
    <property type="entry name" value="ARM-type_fold"/>
</dbReference>
<reference evidence="1 2" key="1">
    <citation type="submission" date="2016-07" db="EMBL/GenBank/DDBJ databases">
        <title>Draft genome of Scalindua rubra, obtained from a brine-seawater interface in the Red Sea, sheds light on salt adaptation in anammox bacteria.</title>
        <authorList>
            <person name="Speth D.R."/>
            <person name="Lagkouvardos I."/>
            <person name="Wang Y."/>
            <person name="Qian P.-Y."/>
            <person name="Dutilh B.E."/>
            <person name="Jetten M.S."/>
        </authorList>
    </citation>
    <scope>NUCLEOTIDE SEQUENCE [LARGE SCALE GENOMIC DNA]</scope>
    <source>
        <strain evidence="1">BSI-1</strain>
    </source>
</reference>
<dbReference type="AlphaFoldDB" id="A0A1E3XBL6"/>
<evidence type="ECO:0000313" key="1">
    <source>
        <dbReference type="EMBL" id="ODS33031.1"/>
    </source>
</evidence>
<dbReference type="EMBL" id="MAYW01000040">
    <property type="protein sequence ID" value="ODS33031.1"/>
    <property type="molecule type" value="Genomic_DNA"/>
</dbReference>
<accession>A0A1E3XBL6</accession>
<dbReference type="Proteomes" id="UP000094056">
    <property type="component" value="Unassembled WGS sequence"/>
</dbReference>
<evidence type="ECO:0000313" key="2">
    <source>
        <dbReference type="Proteomes" id="UP000094056"/>
    </source>
</evidence>
<organism evidence="1 2">
    <name type="scientific">Candidatus Scalindua rubra</name>
    <dbReference type="NCBI Taxonomy" id="1872076"/>
    <lineage>
        <taxon>Bacteria</taxon>
        <taxon>Pseudomonadati</taxon>
        <taxon>Planctomycetota</taxon>
        <taxon>Candidatus Brocadiia</taxon>
        <taxon>Candidatus Brocadiales</taxon>
        <taxon>Candidatus Scalinduaceae</taxon>
        <taxon>Candidatus Scalindua</taxon>
    </lineage>
</organism>
<name>A0A1E3XBL6_9BACT</name>